<dbReference type="Pfam" id="PF11940">
    <property type="entry name" value="DUF3458"/>
    <property type="match status" value="1"/>
</dbReference>
<keyword evidence="19" id="KW-1185">Reference proteome</keyword>
<evidence type="ECO:0000256" key="7">
    <source>
        <dbReference type="ARBA" id="ARBA00022670"/>
    </source>
</evidence>
<dbReference type="EMBL" id="VNIB01000008">
    <property type="protein sequence ID" value="TYO98119.1"/>
    <property type="molecule type" value="Genomic_DNA"/>
</dbReference>
<dbReference type="PANTHER" id="PTHR46322:SF1">
    <property type="entry name" value="PUROMYCIN-SENSITIVE AMINOPEPTIDASE"/>
    <property type="match status" value="1"/>
</dbReference>
<dbReference type="FunFam" id="2.60.40.1730:FF:000005">
    <property type="entry name" value="Aminopeptidase N"/>
    <property type="match status" value="1"/>
</dbReference>
<evidence type="ECO:0000313" key="18">
    <source>
        <dbReference type="EMBL" id="TYO98119.1"/>
    </source>
</evidence>
<dbReference type="Pfam" id="PF17432">
    <property type="entry name" value="DUF3458_C"/>
    <property type="match status" value="1"/>
</dbReference>
<organism evidence="18 19">
    <name type="scientific">Geothermobacter ehrlichii</name>
    <dbReference type="NCBI Taxonomy" id="213224"/>
    <lineage>
        <taxon>Bacteria</taxon>
        <taxon>Pseudomonadati</taxon>
        <taxon>Thermodesulfobacteriota</taxon>
        <taxon>Desulfuromonadia</taxon>
        <taxon>Desulfuromonadales</taxon>
        <taxon>Geothermobacteraceae</taxon>
        <taxon>Geothermobacter</taxon>
    </lineage>
</organism>
<keyword evidence="7" id="KW-0645">Protease</keyword>
<dbReference type="InterPro" id="IPR042097">
    <property type="entry name" value="Aminopeptidase_N-like_N_sf"/>
</dbReference>
<evidence type="ECO:0000256" key="13">
    <source>
        <dbReference type="ARBA" id="ARBA00059739"/>
    </source>
</evidence>
<name>A0A5D3WLL3_9BACT</name>
<dbReference type="NCBIfam" id="TIGR02414">
    <property type="entry name" value="pepN_proteo"/>
    <property type="match status" value="1"/>
</dbReference>
<dbReference type="GO" id="GO:0016285">
    <property type="term" value="F:alanyl aminopeptidase activity"/>
    <property type="evidence" value="ECO:0007669"/>
    <property type="project" value="UniProtKB-EC"/>
</dbReference>
<evidence type="ECO:0000256" key="8">
    <source>
        <dbReference type="ARBA" id="ARBA00022723"/>
    </source>
</evidence>
<dbReference type="SUPFAM" id="SSF55486">
    <property type="entry name" value="Metalloproteases ('zincins'), catalytic domain"/>
    <property type="match status" value="1"/>
</dbReference>
<comment type="caution">
    <text evidence="18">The sequence shown here is derived from an EMBL/GenBank/DDBJ whole genome shotgun (WGS) entry which is preliminary data.</text>
</comment>
<evidence type="ECO:0000256" key="3">
    <source>
        <dbReference type="ARBA" id="ARBA00010136"/>
    </source>
</evidence>
<feature type="domain" description="Aminopeptidase N-like N-terminal" evidence="17">
    <location>
        <begin position="24"/>
        <end position="189"/>
    </location>
</feature>
<dbReference type="InterPro" id="IPR014782">
    <property type="entry name" value="Peptidase_M1_dom"/>
</dbReference>
<feature type="domain" description="Peptidase M1 alanyl aminopeptidase C-terminal" evidence="16">
    <location>
        <begin position="555"/>
        <end position="877"/>
    </location>
</feature>
<evidence type="ECO:0000256" key="2">
    <source>
        <dbReference type="ARBA" id="ARBA00001947"/>
    </source>
</evidence>
<dbReference type="InterPro" id="IPR027268">
    <property type="entry name" value="Peptidase_M4/M1_CTD_sf"/>
</dbReference>
<evidence type="ECO:0000259" key="16">
    <source>
        <dbReference type="Pfam" id="PF17432"/>
    </source>
</evidence>
<dbReference type="Gene3D" id="1.25.50.10">
    <property type="entry name" value="Peptidase M1, alanyl aminopeptidase, C-terminal domain"/>
    <property type="match status" value="1"/>
</dbReference>
<dbReference type="InterPro" id="IPR037144">
    <property type="entry name" value="Peptidase_M1_pepN_C_sf"/>
</dbReference>
<dbReference type="Gene3D" id="1.10.390.10">
    <property type="entry name" value="Neutral Protease Domain 2"/>
    <property type="match status" value="1"/>
</dbReference>
<evidence type="ECO:0000259" key="14">
    <source>
        <dbReference type="Pfam" id="PF01433"/>
    </source>
</evidence>
<dbReference type="GO" id="GO:0008270">
    <property type="term" value="F:zinc ion binding"/>
    <property type="evidence" value="ECO:0007669"/>
    <property type="project" value="InterPro"/>
</dbReference>
<dbReference type="FunFam" id="2.60.40.1840:FF:000001">
    <property type="entry name" value="Aminopeptidase N"/>
    <property type="match status" value="1"/>
</dbReference>
<dbReference type="GO" id="GO:0008237">
    <property type="term" value="F:metallopeptidase activity"/>
    <property type="evidence" value="ECO:0007669"/>
    <property type="project" value="UniProtKB-KW"/>
</dbReference>
<protein>
    <recommendedName>
        <fullName evidence="5">Aminopeptidase N</fullName>
        <ecNumber evidence="4">3.4.11.2</ecNumber>
    </recommendedName>
    <alternativeName>
        <fullName evidence="12">Alpha-aminoacylpeptide hydrolase</fullName>
    </alternativeName>
</protein>
<dbReference type="RefSeq" id="WP_148896193.1">
    <property type="nucleotide sequence ID" value="NZ_VNIB01000008.1"/>
</dbReference>
<accession>A0A5D3WLL3</accession>
<comment type="function">
    <text evidence="13">Aminopeptidase N is involved in the degradation of intracellular peptides generated by protein breakdown during normal growth as well as in response to nutrient starvation.</text>
</comment>
<dbReference type="InterPro" id="IPR012779">
    <property type="entry name" value="Peptidase_M1_pepN"/>
</dbReference>
<evidence type="ECO:0000256" key="1">
    <source>
        <dbReference type="ARBA" id="ARBA00000098"/>
    </source>
</evidence>
<keyword evidence="11" id="KW-0482">Metalloprotease</keyword>
<dbReference type="Gene3D" id="2.60.40.1840">
    <property type="match status" value="1"/>
</dbReference>
<evidence type="ECO:0000256" key="12">
    <source>
        <dbReference type="ARBA" id="ARBA00029840"/>
    </source>
</evidence>
<evidence type="ECO:0000256" key="5">
    <source>
        <dbReference type="ARBA" id="ARBA00015611"/>
    </source>
</evidence>
<dbReference type="PANTHER" id="PTHR46322">
    <property type="entry name" value="PUROMYCIN-SENSITIVE AMINOPEPTIDASE"/>
    <property type="match status" value="1"/>
</dbReference>
<comment type="cofactor">
    <cofactor evidence="2">
        <name>Zn(2+)</name>
        <dbReference type="ChEBI" id="CHEBI:29105"/>
    </cofactor>
</comment>
<keyword evidence="8" id="KW-0479">Metal-binding</keyword>
<dbReference type="OrthoDB" id="9816201at2"/>
<evidence type="ECO:0000256" key="11">
    <source>
        <dbReference type="ARBA" id="ARBA00023049"/>
    </source>
</evidence>
<reference evidence="18 19" key="1">
    <citation type="submission" date="2019-07" db="EMBL/GenBank/DDBJ databases">
        <title>Genomic Encyclopedia of Type Strains, Phase IV (KMG-IV): sequencing the most valuable type-strain genomes for metagenomic binning, comparative biology and taxonomic classification.</title>
        <authorList>
            <person name="Goeker M."/>
        </authorList>
    </citation>
    <scope>NUCLEOTIDE SEQUENCE [LARGE SCALE GENOMIC DNA]</scope>
    <source>
        <strain evidence="18 19">SS015</strain>
    </source>
</reference>
<evidence type="ECO:0000256" key="10">
    <source>
        <dbReference type="ARBA" id="ARBA00022833"/>
    </source>
</evidence>
<evidence type="ECO:0000313" key="19">
    <source>
        <dbReference type="Proteomes" id="UP000324159"/>
    </source>
</evidence>
<sequence>MADDTRIFHRGDYRPYPWLVDRVELDFHLDPRATEVTGRLHLRRRPDCPGEPLFLDGKQLELVAIRLDGTKLPAHRFRHDDEGLTIPDLPAQCVLETTVRIDPAANTALEGLYLSNGTFCTQCEAQGFRHITFFPDRPDVLSRFTTRIVADRKQWPVLLANGNPIRREELADGRHGVTWEDPFPKPCYLFALVAGDLAEIGDSFTTASGREVALRFYVEHHHRDKVGHAMQALKKAMRWDEERFGREYDLDIYMVVAVDDFNMGAMENKGLNVFNSKYVLARPDTATDADYQAIEEVIAHEYFHNWTGNRITCRDWFQLSLKEGLTVFRDQEFSADQVHRDVKRIEDVRLLRNSQFPEDAGPMAHPVQPDSYRQINNFYTMTVYHKGAEVISMVQTLLGTDGFRRGMDLYFTRHDGQAVTCDDFLACMAEAGGRDLAQFGRWYSQAGTPRLTANGRYEADSGRFILELRQSCPPTPGQPQKLPFHLPVRLALLDRAGRELPLRLEGDTAAPATERVLELREEKQTFVFINLPERPVLSLLRGFSAPVVLDCPFRDEDLAFLLAHDSDPFCRWDAGQTLATRTLLQLTDRFRSGDDPERVPLPVAALRQALLDERATPALRAQLLTPPGETYLAEQVDEVDPGAIHRARRFYLGRVAGALADDLRRLYRQLADTAPYRYAPEEASRRSLRNLCLTWLLLSGRPECQTLAEEQYHTADNMTDRLAALRALVDSASPAADALLADFHRRYRSEALVVDKWFALQAAAPGEATLERVATLAAHPDFKLKNPNRCRALFGTFAHANQAAFHRPDGAGYRLVAERVTELDRLNPQVAARLVSAFNRWRRMEPMRRELMRQQLEYLRAGCHSSDVLEIVDKALAAETKA</sequence>
<dbReference type="EC" id="3.4.11.2" evidence="4"/>
<proteinExistence type="inferred from homology"/>
<dbReference type="InterPro" id="IPR038438">
    <property type="entry name" value="PepN_Ig-like_sf"/>
</dbReference>
<dbReference type="CDD" id="cd09600">
    <property type="entry name" value="M1_APN"/>
    <property type="match status" value="1"/>
</dbReference>
<dbReference type="InterPro" id="IPR035414">
    <property type="entry name" value="Peptidase_M1_pepN_Ig-like"/>
</dbReference>
<dbReference type="AlphaFoldDB" id="A0A5D3WLL3"/>
<dbReference type="Proteomes" id="UP000324159">
    <property type="component" value="Unassembled WGS sequence"/>
</dbReference>
<comment type="catalytic activity">
    <reaction evidence="1">
        <text>Release of an N-terminal amino acid, Xaa-|-Yaa- from a peptide, amide or arylamide. Xaa is preferably Ala, but may be most amino acids including Pro (slow action). When a terminal hydrophobic residue is followed by a prolyl residue, the two may be released as an intact Xaa-Pro dipeptide.</text>
        <dbReference type="EC" id="3.4.11.2"/>
    </reaction>
</comment>
<feature type="domain" description="Peptidase M1 membrane alanine aminopeptidase" evidence="14">
    <location>
        <begin position="229"/>
        <end position="439"/>
    </location>
</feature>
<evidence type="ECO:0000259" key="17">
    <source>
        <dbReference type="Pfam" id="PF17900"/>
    </source>
</evidence>
<dbReference type="Pfam" id="PF17900">
    <property type="entry name" value="Peptidase_M1_N"/>
    <property type="match status" value="1"/>
</dbReference>
<dbReference type="Gene3D" id="3.30.2010.30">
    <property type="match status" value="1"/>
</dbReference>
<dbReference type="Pfam" id="PF01433">
    <property type="entry name" value="Peptidase_M1"/>
    <property type="match status" value="1"/>
</dbReference>
<keyword evidence="10" id="KW-0862">Zinc</keyword>
<dbReference type="GO" id="GO:0006508">
    <property type="term" value="P:proteolysis"/>
    <property type="evidence" value="ECO:0007669"/>
    <property type="project" value="UniProtKB-KW"/>
</dbReference>
<dbReference type="PRINTS" id="PR00756">
    <property type="entry name" value="ALADIPTASE"/>
</dbReference>
<dbReference type="FunFam" id="3.30.2010.30:FF:000002">
    <property type="entry name" value="Putative aminopeptidase N"/>
    <property type="match status" value="1"/>
</dbReference>
<dbReference type="Gene3D" id="2.60.40.1730">
    <property type="entry name" value="tricorn interacting facor f3 domain"/>
    <property type="match status" value="1"/>
</dbReference>
<dbReference type="InterPro" id="IPR024601">
    <property type="entry name" value="Peptidase_M1_pepN_C"/>
</dbReference>
<evidence type="ECO:0000259" key="15">
    <source>
        <dbReference type="Pfam" id="PF11940"/>
    </source>
</evidence>
<feature type="domain" description="Peptidase M1 alanyl aminopeptidase Ig-like fold" evidence="15">
    <location>
        <begin position="447"/>
        <end position="550"/>
    </location>
</feature>
<keyword evidence="6 18" id="KW-0031">Aminopeptidase</keyword>
<dbReference type="FunFam" id="1.10.390.10:FF:000002">
    <property type="entry name" value="Aminopeptidase N"/>
    <property type="match status" value="1"/>
</dbReference>
<comment type="similarity">
    <text evidence="3">Belongs to the peptidase M1 family.</text>
</comment>
<dbReference type="InterPro" id="IPR045357">
    <property type="entry name" value="Aminopeptidase_N-like_N"/>
</dbReference>
<keyword evidence="9" id="KW-0378">Hydrolase</keyword>
<dbReference type="InterPro" id="IPR001930">
    <property type="entry name" value="Peptidase_M1"/>
</dbReference>
<evidence type="ECO:0000256" key="9">
    <source>
        <dbReference type="ARBA" id="ARBA00022801"/>
    </source>
</evidence>
<gene>
    <name evidence="18" type="ORF">EDC39_10856</name>
</gene>
<evidence type="ECO:0000256" key="6">
    <source>
        <dbReference type="ARBA" id="ARBA00022438"/>
    </source>
</evidence>
<evidence type="ECO:0000256" key="4">
    <source>
        <dbReference type="ARBA" id="ARBA00012564"/>
    </source>
</evidence>
<dbReference type="SUPFAM" id="SSF63737">
    <property type="entry name" value="Leukotriene A4 hydrolase N-terminal domain"/>
    <property type="match status" value="1"/>
</dbReference>